<comment type="caution">
    <text evidence="1">The sequence shown here is derived from an EMBL/GenBank/DDBJ whole genome shotgun (WGS) entry which is preliminary data.</text>
</comment>
<organism evidence="1 2">
    <name type="scientific">Streblomastix strix</name>
    <dbReference type="NCBI Taxonomy" id="222440"/>
    <lineage>
        <taxon>Eukaryota</taxon>
        <taxon>Metamonada</taxon>
        <taxon>Preaxostyla</taxon>
        <taxon>Oxymonadida</taxon>
        <taxon>Streblomastigidae</taxon>
        <taxon>Streblomastix</taxon>
    </lineage>
</organism>
<accession>A0A5J4UUW2</accession>
<sequence>MAWLMSSIQHNMLENVLIGGIPQGTIQSFMSGLDIGRLNMAKYPYKMAGQWSVSRSLKGKFQDYRSISNQAQICRIMGQYPGVYKGFCVSKLNI</sequence>
<reference evidence="1 2" key="1">
    <citation type="submission" date="2019-03" db="EMBL/GenBank/DDBJ databases">
        <title>Single cell metagenomics reveals metabolic interactions within the superorganism composed of flagellate Streblomastix strix and complex community of Bacteroidetes bacteria on its surface.</title>
        <authorList>
            <person name="Treitli S.C."/>
            <person name="Kolisko M."/>
            <person name="Husnik F."/>
            <person name="Keeling P."/>
            <person name="Hampl V."/>
        </authorList>
    </citation>
    <scope>NUCLEOTIDE SEQUENCE [LARGE SCALE GENOMIC DNA]</scope>
    <source>
        <strain evidence="1">ST1C</strain>
    </source>
</reference>
<protein>
    <submittedName>
        <fullName evidence="1">Uncharacterized protein</fullName>
    </submittedName>
</protein>
<gene>
    <name evidence="1" type="ORF">EZS28_030048</name>
</gene>
<dbReference type="Proteomes" id="UP000324800">
    <property type="component" value="Unassembled WGS sequence"/>
</dbReference>
<evidence type="ECO:0000313" key="1">
    <source>
        <dbReference type="EMBL" id="KAA6374426.1"/>
    </source>
</evidence>
<dbReference type="EMBL" id="SNRW01011988">
    <property type="protein sequence ID" value="KAA6374426.1"/>
    <property type="molecule type" value="Genomic_DNA"/>
</dbReference>
<evidence type="ECO:0000313" key="2">
    <source>
        <dbReference type="Proteomes" id="UP000324800"/>
    </source>
</evidence>
<proteinExistence type="predicted"/>
<name>A0A5J4UUW2_9EUKA</name>
<dbReference type="AlphaFoldDB" id="A0A5J4UUW2"/>